<dbReference type="PROSITE" id="PS51257">
    <property type="entry name" value="PROKAR_LIPOPROTEIN"/>
    <property type="match status" value="1"/>
</dbReference>
<dbReference type="PANTHER" id="PTHR38593:SF1">
    <property type="entry name" value="BLR2558 PROTEIN"/>
    <property type="match status" value="1"/>
</dbReference>
<dbReference type="InterPro" id="IPR012347">
    <property type="entry name" value="Ferritin-like"/>
</dbReference>
<gene>
    <name evidence="3" type="ORF">GCM10023183_22700</name>
</gene>
<organism evidence="3 4">
    <name type="scientific">Nibribacter koreensis</name>
    <dbReference type="NCBI Taxonomy" id="1084519"/>
    <lineage>
        <taxon>Bacteria</taxon>
        <taxon>Pseudomonadati</taxon>
        <taxon>Bacteroidota</taxon>
        <taxon>Cytophagia</taxon>
        <taxon>Cytophagales</taxon>
        <taxon>Hymenobacteraceae</taxon>
        <taxon>Nibribacter</taxon>
    </lineage>
</organism>
<feature type="signal peptide" evidence="1">
    <location>
        <begin position="1"/>
        <end position="24"/>
    </location>
</feature>
<comment type="caution">
    <text evidence="3">The sequence shown here is derived from an EMBL/GenBank/DDBJ whole genome shotgun (WGS) entry which is preliminary data.</text>
</comment>
<dbReference type="Proteomes" id="UP001501844">
    <property type="component" value="Unassembled WGS sequence"/>
</dbReference>
<protein>
    <recommendedName>
        <fullName evidence="2">DUF4142 domain-containing protein</fullName>
    </recommendedName>
</protein>
<accession>A0ABP8FM92</accession>
<evidence type="ECO:0000313" key="4">
    <source>
        <dbReference type="Proteomes" id="UP001501844"/>
    </source>
</evidence>
<dbReference type="InterPro" id="IPR025419">
    <property type="entry name" value="DUF4142"/>
</dbReference>
<proteinExistence type="predicted"/>
<feature type="chain" id="PRO_5045432802" description="DUF4142 domain-containing protein" evidence="1">
    <location>
        <begin position="25"/>
        <end position="223"/>
    </location>
</feature>
<keyword evidence="4" id="KW-1185">Reference proteome</keyword>
<dbReference type="Pfam" id="PF13628">
    <property type="entry name" value="DUF4142"/>
    <property type="match status" value="1"/>
</dbReference>
<dbReference type="Gene3D" id="1.20.1260.10">
    <property type="match status" value="1"/>
</dbReference>
<dbReference type="EMBL" id="BAABGX010000002">
    <property type="protein sequence ID" value="GAA4307059.1"/>
    <property type="molecule type" value="Genomic_DNA"/>
</dbReference>
<dbReference type="RefSeq" id="WP_345166039.1">
    <property type="nucleotide sequence ID" value="NZ_BAABGX010000002.1"/>
</dbReference>
<dbReference type="PANTHER" id="PTHR38593">
    <property type="entry name" value="BLR2558 PROTEIN"/>
    <property type="match status" value="1"/>
</dbReference>
<evidence type="ECO:0000313" key="3">
    <source>
        <dbReference type="EMBL" id="GAA4307059.1"/>
    </source>
</evidence>
<reference evidence="4" key="1">
    <citation type="journal article" date="2019" name="Int. J. Syst. Evol. Microbiol.">
        <title>The Global Catalogue of Microorganisms (GCM) 10K type strain sequencing project: providing services to taxonomists for standard genome sequencing and annotation.</title>
        <authorList>
            <consortium name="The Broad Institute Genomics Platform"/>
            <consortium name="The Broad Institute Genome Sequencing Center for Infectious Disease"/>
            <person name="Wu L."/>
            <person name="Ma J."/>
        </authorList>
    </citation>
    <scope>NUCLEOTIDE SEQUENCE [LARGE SCALE GENOMIC DNA]</scope>
    <source>
        <strain evidence="4">JCM 17917</strain>
    </source>
</reference>
<name>A0ABP8FM92_9BACT</name>
<evidence type="ECO:0000256" key="1">
    <source>
        <dbReference type="SAM" id="SignalP"/>
    </source>
</evidence>
<keyword evidence="1" id="KW-0732">Signal</keyword>
<evidence type="ECO:0000259" key="2">
    <source>
        <dbReference type="Pfam" id="PF13628"/>
    </source>
</evidence>
<feature type="domain" description="DUF4142" evidence="2">
    <location>
        <begin position="79"/>
        <end position="214"/>
    </location>
</feature>
<sequence length="223" mass="24185">MRKTGYTIGVLAAVALGACSRIDASTSNTVPTTDSHTASVMNKSDAAGVTKETGSAGYMNTGTGSAVSNTMLYDNRPLTEEQFLTEMASRNLMQVTLGQMAVQRATDPEVKEFGQLMKDHHTKANQELLSVAQGMNLELPTAMMARHQKLVEKLGSMTGTQFDRKYMDAMEEAHKEDLAKFEMVSNAAATTSVRAFAIRALPNLRAHGHKADQLEDKVERAAN</sequence>